<proteinExistence type="predicted"/>
<dbReference type="SUPFAM" id="SSF46785">
    <property type="entry name" value="Winged helix' DNA-binding domain"/>
    <property type="match status" value="1"/>
</dbReference>
<feature type="domain" description="Transcription regulator TrmB N-terminal" evidence="1">
    <location>
        <begin position="6"/>
        <end position="73"/>
    </location>
</feature>
<dbReference type="Gene3D" id="1.10.10.10">
    <property type="entry name" value="Winged helix-like DNA-binding domain superfamily/Winged helix DNA-binding domain"/>
    <property type="match status" value="1"/>
</dbReference>
<dbReference type="InterPro" id="IPR051797">
    <property type="entry name" value="TrmB-like"/>
</dbReference>
<evidence type="ECO:0000259" key="1">
    <source>
        <dbReference type="Pfam" id="PF01978"/>
    </source>
</evidence>
<dbReference type="InterPro" id="IPR011991">
    <property type="entry name" value="ArsR-like_HTH"/>
</dbReference>
<protein>
    <recommendedName>
        <fullName evidence="1">Transcription regulator TrmB N-terminal domain-containing protein</fullName>
    </recommendedName>
</protein>
<name>A0A1G2HRZ0_9BACT</name>
<dbReference type="InterPro" id="IPR002831">
    <property type="entry name" value="Tscrpt_reg_TrmB_N"/>
</dbReference>
<accession>A0A1G2HRZ0</accession>
<dbReference type="Proteomes" id="UP000178774">
    <property type="component" value="Unassembled WGS sequence"/>
</dbReference>
<dbReference type="EMBL" id="MHOP01000027">
    <property type="protein sequence ID" value="OGZ65159.1"/>
    <property type="molecule type" value="Genomic_DNA"/>
</dbReference>
<evidence type="ECO:0000313" key="3">
    <source>
        <dbReference type="Proteomes" id="UP000178774"/>
    </source>
</evidence>
<dbReference type="PANTHER" id="PTHR34293">
    <property type="entry name" value="HTH-TYPE TRANSCRIPTIONAL REGULATOR TRMBL2"/>
    <property type="match status" value="1"/>
</dbReference>
<reference evidence="2 3" key="1">
    <citation type="journal article" date="2016" name="Nat. Commun.">
        <title>Thousands of microbial genomes shed light on interconnected biogeochemical processes in an aquifer system.</title>
        <authorList>
            <person name="Anantharaman K."/>
            <person name="Brown C.T."/>
            <person name="Hug L.A."/>
            <person name="Sharon I."/>
            <person name="Castelle C.J."/>
            <person name="Probst A.J."/>
            <person name="Thomas B.C."/>
            <person name="Singh A."/>
            <person name="Wilkins M.J."/>
            <person name="Karaoz U."/>
            <person name="Brodie E.L."/>
            <person name="Williams K.H."/>
            <person name="Hubbard S.S."/>
            <person name="Banfield J.F."/>
        </authorList>
    </citation>
    <scope>NUCLEOTIDE SEQUENCE [LARGE SCALE GENOMIC DNA]</scope>
</reference>
<dbReference type="CDD" id="cd00090">
    <property type="entry name" value="HTH_ARSR"/>
    <property type="match status" value="1"/>
</dbReference>
<dbReference type="InterPro" id="IPR036388">
    <property type="entry name" value="WH-like_DNA-bd_sf"/>
</dbReference>
<evidence type="ECO:0000313" key="2">
    <source>
        <dbReference type="EMBL" id="OGZ65159.1"/>
    </source>
</evidence>
<organism evidence="2 3">
    <name type="scientific">Candidatus Staskawiczbacteria bacterium RIFCSPHIGHO2_01_FULL_41_41</name>
    <dbReference type="NCBI Taxonomy" id="1802203"/>
    <lineage>
        <taxon>Bacteria</taxon>
        <taxon>Candidatus Staskawicziibacteriota</taxon>
    </lineage>
</organism>
<dbReference type="Pfam" id="PF01978">
    <property type="entry name" value="TrmB"/>
    <property type="match status" value="1"/>
</dbReference>
<dbReference type="PANTHER" id="PTHR34293:SF1">
    <property type="entry name" value="HTH-TYPE TRANSCRIPTIONAL REGULATOR TRMBL2"/>
    <property type="match status" value="1"/>
</dbReference>
<comment type="caution">
    <text evidence="2">The sequence shown here is derived from an EMBL/GenBank/DDBJ whole genome shotgun (WGS) entry which is preliminary data.</text>
</comment>
<gene>
    <name evidence="2" type="ORF">A2822_00820</name>
</gene>
<sequence length="251" mass="29697">MDLSYLKSIGLSEGEVKVYSALLEIGISSLHTIQEKTGIDRRNIYDILNKLIEKGLVSYTIEKGKRTYQITHPSKIVDFLDQQKQQIQEHKKVIEEKLPDLLSIFQEKKFNIRAETFRGNEAIKALLTEALEYKHIYFIGGNSGVEQTNLKYWFAHWMEKRAEKKHYFYDLVDYGKKLEGINPNDIKKHKEQYYKYCSLPKNLSSPLVILIFGDKVAQILWSEQSFAFVLESKEIRESFMKYFHHFWKDPW</sequence>
<dbReference type="InterPro" id="IPR036390">
    <property type="entry name" value="WH_DNA-bd_sf"/>
</dbReference>
<dbReference type="AlphaFoldDB" id="A0A1G2HRZ0"/>